<evidence type="ECO:0000313" key="1">
    <source>
        <dbReference type="EMBL" id="SEP24080.1"/>
    </source>
</evidence>
<dbReference type="AlphaFoldDB" id="A0A1H8W8V9"/>
<proteinExistence type="predicted"/>
<feature type="non-terminal residue" evidence="1">
    <location>
        <position position="1"/>
    </location>
</feature>
<evidence type="ECO:0000313" key="2">
    <source>
        <dbReference type="Proteomes" id="UP000198775"/>
    </source>
</evidence>
<protein>
    <submittedName>
        <fullName evidence="1">Uncharacterized protein</fullName>
    </submittedName>
</protein>
<sequence length="60" mass="6950">GRVDKYGRIVVGYEFDWRSTVTGPKKNQACVRIHYLRFKGGIQNEFVRDDSVTDLESTQI</sequence>
<dbReference type="EMBL" id="FOCX01000052">
    <property type="protein sequence ID" value="SEP24080.1"/>
    <property type="molecule type" value="Genomic_DNA"/>
</dbReference>
<dbReference type="OrthoDB" id="217568at2157"/>
<gene>
    <name evidence="1" type="ORF">SAMN05216388_10521</name>
</gene>
<accession>A0A1H8W8V9</accession>
<organism evidence="1 2">
    <name type="scientific">Halorientalis persicus</name>
    <dbReference type="NCBI Taxonomy" id="1367881"/>
    <lineage>
        <taxon>Archaea</taxon>
        <taxon>Methanobacteriati</taxon>
        <taxon>Methanobacteriota</taxon>
        <taxon>Stenosarchaea group</taxon>
        <taxon>Halobacteria</taxon>
        <taxon>Halobacteriales</taxon>
        <taxon>Haloarculaceae</taxon>
        <taxon>Halorientalis</taxon>
    </lineage>
</organism>
<keyword evidence="2" id="KW-1185">Reference proteome</keyword>
<dbReference type="RefSeq" id="WP_211611448.1">
    <property type="nucleotide sequence ID" value="NZ_FOCX01000052.1"/>
</dbReference>
<reference evidence="2" key="1">
    <citation type="submission" date="2016-10" db="EMBL/GenBank/DDBJ databases">
        <authorList>
            <person name="Varghese N."/>
            <person name="Submissions S."/>
        </authorList>
    </citation>
    <scope>NUCLEOTIDE SEQUENCE [LARGE SCALE GENOMIC DNA]</scope>
    <source>
        <strain evidence="2">IBRC-M 10043</strain>
    </source>
</reference>
<dbReference type="Proteomes" id="UP000198775">
    <property type="component" value="Unassembled WGS sequence"/>
</dbReference>
<name>A0A1H8W8V9_9EURY</name>